<dbReference type="Proteomes" id="UP000824469">
    <property type="component" value="Unassembled WGS sequence"/>
</dbReference>
<reference evidence="8 9" key="1">
    <citation type="journal article" date="2021" name="Nat. Plants">
        <title>The Taxus genome provides insights into paclitaxel biosynthesis.</title>
        <authorList>
            <person name="Xiong X."/>
            <person name="Gou J."/>
            <person name="Liao Q."/>
            <person name="Li Y."/>
            <person name="Zhou Q."/>
            <person name="Bi G."/>
            <person name="Li C."/>
            <person name="Du R."/>
            <person name="Wang X."/>
            <person name="Sun T."/>
            <person name="Guo L."/>
            <person name="Liang H."/>
            <person name="Lu P."/>
            <person name="Wu Y."/>
            <person name="Zhang Z."/>
            <person name="Ro D.K."/>
            <person name="Shang Y."/>
            <person name="Huang S."/>
            <person name="Yan J."/>
        </authorList>
    </citation>
    <scope>NUCLEOTIDE SEQUENCE [LARGE SCALE GENOMIC DNA]</scope>
    <source>
        <strain evidence="8">Ta-2019</strain>
    </source>
</reference>
<feature type="region of interest" description="Disordered" evidence="6">
    <location>
        <begin position="66"/>
        <end position="92"/>
    </location>
</feature>
<name>A0AA38F2B8_TAXCH</name>
<dbReference type="GO" id="GO:0008380">
    <property type="term" value="P:RNA splicing"/>
    <property type="evidence" value="ECO:0007669"/>
    <property type="project" value="UniProtKB-KW"/>
</dbReference>
<evidence type="ECO:0000256" key="6">
    <source>
        <dbReference type="SAM" id="MobiDB-lite"/>
    </source>
</evidence>
<evidence type="ECO:0000256" key="5">
    <source>
        <dbReference type="ARBA" id="ARBA00023242"/>
    </source>
</evidence>
<dbReference type="InterPro" id="IPR008847">
    <property type="entry name" value="Suf"/>
</dbReference>
<keyword evidence="2" id="KW-0507">mRNA processing</keyword>
<dbReference type="Pfam" id="PF05843">
    <property type="entry name" value="Suf"/>
    <property type="match status" value="1"/>
</dbReference>
<dbReference type="InterPro" id="IPR003107">
    <property type="entry name" value="HAT"/>
</dbReference>
<evidence type="ECO:0000256" key="1">
    <source>
        <dbReference type="ARBA" id="ARBA00004123"/>
    </source>
</evidence>
<dbReference type="PANTHER" id="PTHR17204">
    <property type="entry name" value="PRE-MRNA PROCESSING PROTEIN PRP39-RELATED"/>
    <property type="match status" value="1"/>
</dbReference>
<evidence type="ECO:0000313" key="9">
    <source>
        <dbReference type="Proteomes" id="UP000824469"/>
    </source>
</evidence>
<dbReference type="SMART" id="SM00386">
    <property type="entry name" value="HAT"/>
    <property type="match status" value="8"/>
</dbReference>
<dbReference type="PANTHER" id="PTHR17204:SF25">
    <property type="entry name" value="RRM DOMAIN-CONTAINING PROTEIN"/>
    <property type="match status" value="1"/>
</dbReference>
<dbReference type="EMBL" id="JAHRHJ020003813">
    <property type="protein sequence ID" value="KAH9287575.1"/>
    <property type="molecule type" value="Genomic_DNA"/>
</dbReference>
<dbReference type="SUPFAM" id="SSF48452">
    <property type="entry name" value="TPR-like"/>
    <property type="match status" value="1"/>
</dbReference>
<organism evidence="8 9">
    <name type="scientific">Taxus chinensis</name>
    <name type="common">Chinese yew</name>
    <name type="synonym">Taxus wallichiana var. chinensis</name>
    <dbReference type="NCBI Taxonomy" id="29808"/>
    <lineage>
        <taxon>Eukaryota</taxon>
        <taxon>Viridiplantae</taxon>
        <taxon>Streptophyta</taxon>
        <taxon>Embryophyta</taxon>
        <taxon>Tracheophyta</taxon>
        <taxon>Spermatophyta</taxon>
        <taxon>Pinopsida</taxon>
        <taxon>Pinidae</taxon>
        <taxon>Conifers II</taxon>
        <taxon>Cupressales</taxon>
        <taxon>Taxaceae</taxon>
        <taxon>Taxus</taxon>
    </lineage>
</organism>
<keyword evidence="9" id="KW-1185">Reference proteome</keyword>
<evidence type="ECO:0000313" key="8">
    <source>
        <dbReference type="EMBL" id="KAH9287575.1"/>
    </source>
</evidence>
<keyword evidence="4" id="KW-0508">mRNA splicing</keyword>
<feature type="domain" description="Suppressor of forked" evidence="7">
    <location>
        <begin position="96"/>
        <end position="586"/>
    </location>
</feature>
<comment type="caution">
    <text evidence="8">The sequence shown here is derived from an EMBL/GenBank/DDBJ whole genome shotgun (WGS) entry which is preliminary data.</text>
</comment>
<sequence>NQKNIDIVKHKEFNTVGRSTGNTGAYTGRKLKFGLRLEGGGKAGSFKREFAVVHSMRGEGEVVEDKFMSPKEEKLQPQSSSESESDDEGAEEVHLHALEEALVQNPHNYDAHVQYIKALRKYSHVEKLQIAREAMSSLFPLSPAMWQEWAKDETCLNSSSEAVSSIEQLYERGLCDYMSVPLWSDYLNFMQECDESVSQCTQEGTAKIRALFERALTAAGLHMSEGGKLWTAYREFEQALLITMEENDGKVKSKQVDRIRNIFRRQLSVPLVDMDATLEDYKAWEQQQGNVIRIDIEHLTGFPSIVIAAYRKAVEMYKSRADHEEKLAVGKNADTKQLQHYLNYINFEKSSGDPARVQVLYERAITEFPVVTELWLDYTHYLDSSLKVPHIIKAVYARAVRSCPWVEALWAKYMLALERFDASEEELSRVFELSLQCGFSNPEENLDLFLTRADGLRRKIMKRDEISNTSWVALLRETFQRAAEYLSQNLNYTDQFLHLHAYWARLECQLAKDMAAARGVWESLIKKSGSILEVWQGYIDMELALNNVSEARAIYKRCYSKRFKGNGSEVICKAWAHFEREHGSLVDLDQALIK</sequence>
<accession>A0AA38F2B8</accession>
<feature type="non-terminal residue" evidence="8">
    <location>
        <position position="1"/>
    </location>
</feature>
<proteinExistence type="predicted"/>
<gene>
    <name evidence="8" type="ORF">KI387_031692</name>
</gene>
<dbReference type="InterPro" id="IPR011990">
    <property type="entry name" value="TPR-like_helical_dom_sf"/>
</dbReference>
<keyword evidence="3" id="KW-0677">Repeat</keyword>
<comment type="subcellular location">
    <subcellularLocation>
        <location evidence="1">Nucleus</location>
    </subcellularLocation>
</comment>
<evidence type="ECO:0000256" key="4">
    <source>
        <dbReference type="ARBA" id="ARBA00023187"/>
    </source>
</evidence>
<keyword evidence="5" id="KW-0539">Nucleus</keyword>
<dbReference type="GO" id="GO:0005634">
    <property type="term" value="C:nucleus"/>
    <property type="evidence" value="ECO:0007669"/>
    <property type="project" value="UniProtKB-SubCell"/>
</dbReference>
<dbReference type="Gene3D" id="1.25.40.10">
    <property type="entry name" value="Tetratricopeptide repeat domain"/>
    <property type="match status" value="2"/>
</dbReference>
<dbReference type="AlphaFoldDB" id="A0AA38F2B8"/>
<evidence type="ECO:0000256" key="3">
    <source>
        <dbReference type="ARBA" id="ARBA00022737"/>
    </source>
</evidence>
<dbReference type="OMA" id="WSEYESH"/>
<feature type="non-terminal residue" evidence="8">
    <location>
        <position position="594"/>
    </location>
</feature>
<evidence type="ECO:0000259" key="7">
    <source>
        <dbReference type="Pfam" id="PF05843"/>
    </source>
</evidence>
<feature type="compositionally biased region" description="Basic and acidic residues" evidence="6">
    <location>
        <begin position="66"/>
        <end position="75"/>
    </location>
</feature>
<dbReference type="GO" id="GO:0006397">
    <property type="term" value="P:mRNA processing"/>
    <property type="evidence" value="ECO:0007669"/>
    <property type="project" value="UniProtKB-KW"/>
</dbReference>
<evidence type="ECO:0000256" key="2">
    <source>
        <dbReference type="ARBA" id="ARBA00022664"/>
    </source>
</evidence>
<protein>
    <recommendedName>
        <fullName evidence="7">Suppressor of forked domain-containing protein</fullName>
    </recommendedName>
</protein>